<comment type="caution">
    <text evidence="1">The sequence shown here is derived from an EMBL/GenBank/DDBJ whole genome shotgun (WGS) entry which is preliminary data.</text>
</comment>
<evidence type="ECO:0000313" key="2">
    <source>
        <dbReference type="Proteomes" id="UP001194696"/>
    </source>
</evidence>
<gene>
    <name evidence="1" type="ORF">BGZ96_004803</name>
</gene>
<dbReference type="Proteomes" id="UP001194696">
    <property type="component" value="Unassembled WGS sequence"/>
</dbReference>
<dbReference type="EMBL" id="JAAAIM010002227">
    <property type="protein sequence ID" value="KAG0273529.1"/>
    <property type="molecule type" value="Genomic_DNA"/>
</dbReference>
<proteinExistence type="predicted"/>
<feature type="non-terminal residue" evidence="1">
    <location>
        <position position="127"/>
    </location>
</feature>
<accession>A0ABQ7JHT0</accession>
<keyword evidence="2" id="KW-1185">Reference proteome</keyword>
<organism evidence="1 2">
    <name type="scientific">Linnemannia gamsii</name>
    <dbReference type="NCBI Taxonomy" id="64522"/>
    <lineage>
        <taxon>Eukaryota</taxon>
        <taxon>Fungi</taxon>
        <taxon>Fungi incertae sedis</taxon>
        <taxon>Mucoromycota</taxon>
        <taxon>Mortierellomycotina</taxon>
        <taxon>Mortierellomycetes</taxon>
        <taxon>Mortierellales</taxon>
        <taxon>Mortierellaceae</taxon>
        <taxon>Linnemannia</taxon>
    </lineage>
</organism>
<protein>
    <submittedName>
        <fullName evidence="1">Uncharacterized protein</fullName>
    </submittedName>
</protein>
<name>A0ABQ7JHT0_9FUNG</name>
<reference evidence="1 2" key="1">
    <citation type="journal article" date="2020" name="Fungal Divers.">
        <title>Resolving the Mortierellaceae phylogeny through synthesis of multi-gene phylogenetics and phylogenomics.</title>
        <authorList>
            <person name="Vandepol N."/>
            <person name="Liber J."/>
            <person name="Desiro A."/>
            <person name="Na H."/>
            <person name="Kennedy M."/>
            <person name="Barry K."/>
            <person name="Grigoriev I.V."/>
            <person name="Miller A.N."/>
            <person name="O'Donnell K."/>
            <person name="Stajich J.E."/>
            <person name="Bonito G."/>
        </authorList>
    </citation>
    <scope>NUCLEOTIDE SEQUENCE [LARGE SCALE GENOMIC DNA]</scope>
    <source>
        <strain evidence="1 2">AD045</strain>
    </source>
</reference>
<sequence>MIKLYIEFPGWTGLESIKAYVSRVRRYLLHDESRWVFDERLPQDALDMLFDKFVGRFRPATVTNQKIVEDNEHGSWKAHIEDTEEKLAAWEHRTIKGNLCRELDRLDQKHKDARRDKSMKTVLEILG</sequence>
<evidence type="ECO:0000313" key="1">
    <source>
        <dbReference type="EMBL" id="KAG0273529.1"/>
    </source>
</evidence>